<evidence type="ECO:0000256" key="1">
    <source>
        <dbReference type="SAM" id="MobiDB-lite"/>
    </source>
</evidence>
<organism evidence="3 4">
    <name type="scientific">Terrihabitans soli</name>
    <dbReference type="NCBI Taxonomy" id="708113"/>
    <lineage>
        <taxon>Bacteria</taxon>
        <taxon>Pseudomonadati</taxon>
        <taxon>Pseudomonadota</taxon>
        <taxon>Alphaproteobacteria</taxon>
        <taxon>Hyphomicrobiales</taxon>
        <taxon>Terrihabitans</taxon>
    </lineage>
</organism>
<feature type="signal peptide" evidence="2">
    <location>
        <begin position="1"/>
        <end position="30"/>
    </location>
</feature>
<evidence type="ECO:0000313" key="3">
    <source>
        <dbReference type="EMBL" id="BCJ90195.1"/>
    </source>
</evidence>
<protein>
    <submittedName>
        <fullName evidence="3">Uncharacterized protein</fullName>
    </submittedName>
</protein>
<keyword evidence="2" id="KW-0732">Signal</keyword>
<reference evidence="3 4" key="1">
    <citation type="submission" date="2020-08" db="EMBL/GenBank/DDBJ databases">
        <title>Genome sequence of Rhizobiales bacterium strain IZ6.</title>
        <authorList>
            <person name="Nakai R."/>
            <person name="Naganuma T."/>
        </authorList>
    </citation>
    <scope>NUCLEOTIDE SEQUENCE [LARGE SCALE GENOMIC DNA]</scope>
    <source>
        <strain evidence="3 4">IZ6</strain>
    </source>
</reference>
<proteinExistence type="predicted"/>
<evidence type="ECO:0000313" key="4">
    <source>
        <dbReference type="Proteomes" id="UP000515317"/>
    </source>
</evidence>
<accession>A0A6S6QR21</accession>
<dbReference type="Proteomes" id="UP000515317">
    <property type="component" value="Chromosome"/>
</dbReference>
<feature type="chain" id="PRO_5028265880" evidence="2">
    <location>
        <begin position="31"/>
        <end position="120"/>
    </location>
</feature>
<dbReference type="EMBL" id="AP023361">
    <property type="protein sequence ID" value="BCJ90195.1"/>
    <property type="molecule type" value="Genomic_DNA"/>
</dbReference>
<name>A0A6S6QR21_9HYPH</name>
<sequence length="120" mass="12313">MTNLNKRGVGRFMAAALILTVVIPASLAQAAGNGGHGGGGGGGGGGGNGNGDGGGFRVQSPIEFARDPNCTAGRGCYDRPEITYVKKDNACEIRICEIENGIRKCSVELDDIKVCVTKRS</sequence>
<dbReference type="RefSeq" id="WP_222876844.1">
    <property type="nucleotide sequence ID" value="NZ_AP023361.1"/>
</dbReference>
<evidence type="ECO:0000256" key="2">
    <source>
        <dbReference type="SAM" id="SignalP"/>
    </source>
</evidence>
<gene>
    <name evidence="3" type="ORF">IZ6_09300</name>
</gene>
<feature type="compositionally biased region" description="Gly residues" evidence="1">
    <location>
        <begin position="34"/>
        <end position="56"/>
    </location>
</feature>
<feature type="region of interest" description="Disordered" evidence="1">
    <location>
        <begin position="34"/>
        <end position="59"/>
    </location>
</feature>
<dbReference type="AlphaFoldDB" id="A0A6S6QR21"/>
<keyword evidence="4" id="KW-1185">Reference proteome</keyword>
<dbReference type="KEGG" id="tso:IZ6_09300"/>